<comment type="caution">
    <text evidence="1">The sequence shown here is derived from an EMBL/GenBank/DDBJ whole genome shotgun (WGS) entry which is preliminary data.</text>
</comment>
<organism evidence="1 2">
    <name type="scientific">Funneliformis geosporum</name>
    <dbReference type="NCBI Taxonomy" id="1117311"/>
    <lineage>
        <taxon>Eukaryota</taxon>
        <taxon>Fungi</taxon>
        <taxon>Fungi incertae sedis</taxon>
        <taxon>Mucoromycota</taxon>
        <taxon>Glomeromycotina</taxon>
        <taxon>Glomeromycetes</taxon>
        <taxon>Glomerales</taxon>
        <taxon>Glomeraceae</taxon>
        <taxon>Funneliformis</taxon>
    </lineage>
</organism>
<protein>
    <submittedName>
        <fullName evidence="1">883_t:CDS:1</fullName>
    </submittedName>
</protein>
<keyword evidence="2" id="KW-1185">Reference proteome</keyword>
<gene>
    <name evidence="1" type="ORF">FWILDA_LOCUS14292</name>
</gene>
<proteinExistence type="predicted"/>
<sequence>MSKLLDPDKYFEDNDMEEDLKDFTVVTKATSFAVANIKGVSVCHANLARSVIVYFTISDVTAATLHVTIPDLKIDTFYDFSQYKADMQFNEKNIHIIDILLQIKPANIKQVFAKYGTITDFKMIVRVWSRFVQNDSIRINPCTLSPEEIKYRNTYHIKLTNLPFSISARDFYDIILAIKPELVIFLDAITIN</sequence>
<reference evidence="1" key="1">
    <citation type="submission" date="2022-08" db="EMBL/GenBank/DDBJ databases">
        <authorList>
            <person name="Kallberg Y."/>
            <person name="Tangrot J."/>
            <person name="Rosling A."/>
        </authorList>
    </citation>
    <scope>NUCLEOTIDE SEQUENCE</scope>
    <source>
        <strain evidence="1">Wild A</strain>
    </source>
</reference>
<name>A0A9W4T2P1_9GLOM</name>
<dbReference type="EMBL" id="CAMKVN010006098">
    <property type="protein sequence ID" value="CAI2189867.1"/>
    <property type="molecule type" value="Genomic_DNA"/>
</dbReference>
<evidence type="ECO:0000313" key="2">
    <source>
        <dbReference type="Proteomes" id="UP001153678"/>
    </source>
</evidence>
<evidence type="ECO:0000313" key="1">
    <source>
        <dbReference type="EMBL" id="CAI2189867.1"/>
    </source>
</evidence>
<dbReference type="Proteomes" id="UP001153678">
    <property type="component" value="Unassembled WGS sequence"/>
</dbReference>
<dbReference type="OrthoDB" id="2362971at2759"/>
<dbReference type="AlphaFoldDB" id="A0A9W4T2P1"/>
<accession>A0A9W4T2P1</accession>